<gene>
    <name evidence="10" type="primary">vapC_3</name>
    <name evidence="8" type="synonym">vapC</name>
    <name evidence="10" type="ORF">BSTAB16_3723</name>
</gene>
<accession>A0AAJ5ND78</accession>
<comment type="similarity">
    <text evidence="7 8">Belongs to the PINc/VapC protein family.</text>
</comment>
<keyword evidence="6 8" id="KW-0460">Magnesium</keyword>
<keyword evidence="3 8" id="KW-0540">Nuclease</keyword>
<dbReference type="HAMAP" id="MF_00265">
    <property type="entry name" value="VapC_Nob1"/>
    <property type="match status" value="1"/>
</dbReference>
<dbReference type="GO" id="GO:0016787">
    <property type="term" value="F:hydrolase activity"/>
    <property type="evidence" value="ECO:0007669"/>
    <property type="project" value="UniProtKB-KW"/>
</dbReference>
<dbReference type="PANTHER" id="PTHR33653">
    <property type="entry name" value="RIBONUCLEASE VAPC2"/>
    <property type="match status" value="1"/>
</dbReference>
<dbReference type="InterPro" id="IPR029060">
    <property type="entry name" value="PIN-like_dom_sf"/>
</dbReference>
<dbReference type="PANTHER" id="PTHR33653:SF1">
    <property type="entry name" value="RIBONUCLEASE VAPC2"/>
    <property type="match status" value="1"/>
</dbReference>
<keyword evidence="10" id="KW-0255">Endonuclease</keyword>
<dbReference type="InterPro" id="IPR002716">
    <property type="entry name" value="PIN_dom"/>
</dbReference>
<proteinExistence type="inferred from homology"/>
<sequence length="135" mass="14774">MKFLLDTNAVIAILKGEPVVLARLRQHEPADFGVPAIVAHELYYGAYKSQRMAANVARVEALQFEVVTFDAEDAQHAGAIRAHLTAAGTPIGPYDALIAGQARARRLVLVTHNMREFERVPGLQVEDWLAGVNES</sequence>
<comment type="function">
    <text evidence="8">Toxic component of a toxin-antitoxin (TA) system. An RNase.</text>
</comment>
<dbReference type="GeneID" id="71056166"/>
<evidence type="ECO:0000256" key="1">
    <source>
        <dbReference type="ARBA" id="ARBA00001946"/>
    </source>
</evidence>
<evidence type="ECO:0000313" key="10">
    <source>
        <dbReference type="EMBL" id="VBB13538.1"/>
    </source>
</evidence>
<keyword evidence="4 8" id="KW-0479">Metal-binding</keyword>
<feature type="binding site" evidence="8">
    <location>
        <position position="95"/>
    </location>
    <ligand>
        <name>Mg(2+)</name>
        <dbReference type="ChEBI" id="CHEBI:18420"/>
    </ligand>
</feature>
<comment type="cofactor">
    <cofactor evidence="1 8">
        <name>Mg(2+)</name>
        <dbReference type="ChEBI" id="CHEBI:18420"/>
    </cofactor>
</comment>
<evidence type="ECO:0000256" key="2">
    <source>
        <dbReference type="ARBA" id="ARBA00022649"/>
    </source>
</evidence>
<keyword evidence="5 8" id="KW-0378">Hydrolase</keyword>
<keyword evidence="2 8" id="KW-1277">Toxin-antitoxin system</keyword>
<keyword evidence="11" id="KW-1185">Reference proteome</keyword>
<dbReference type="InterPro" id="IPR022907">
    <property type="entry name" value="VapC_family"/>
</dbReference>
<dbReference type="CDD" id="cd18745">
    <property type="entry name" value="PIN_VapC4-5_FitB-like"/>
    <property type="match status" value="1"/>
</dbReference>
<evidence type="ECO:0000256" key="7">
    <source>
        <dbReference type="ARBA" id="ARBA00038093"/>
    </source>
</evidence>
<evidence type="ECO:0000256" key="4">
    <source>
        <dbReference type="ARBA" id="ARBA00022723"/>
    </source>
</evidence>
<evidence type="ECO:0000256" key="3">
    <source>
        <dbReference type="ARBA" id="ARBA00022722"/>
    </source>
</evidence>
<organism evidence="10 11">
    <name type="scientific">Burkholderia stabilis</name>
    <dbReference type="NCBI Taxonomy" id="95485"/>
    <lineage>
        <taxon>Bacteria</taxon>
        <taxon>Pseudomonadati</taxon>
        <taxon>Pseudomonadota</taxon>
        <taxon>Betaproteobacteria</taxon>
        <taxon>Burkholderiales</taxon>
        <taxon>Burkholderiaceae</taxon>
        <taxon>Burkholderia</taxon>
        <taxon>Burkholderia cepacia complex</taxon>
    </lineage>
</organism>
<dbReference type="Pfam" id="PF01850">
    <property type="entry name" value="PIN"/>
    <property type="match status" value="1"/>
</dbReference>
<dbReference type="InterPro" id="IPR050556">
    <property type="entry name" value="Type_II_TA_system_RNase"/>
</dbReference>
<dbReference type="AlphaFoldDB" id="A0AAJ5ND78"/>
<evidence type="ECO:0000256" key="8">
    <source>
        <dbReference type="HAMAP-Rule" id="MF_00265"/>
    </source>
</evidence>
<dbReference type="RefSeq" id="WP_122169355.1">
    <property type="nucleotide sequence ID" value="NZ_CADFDZ010000004.1"/>
</dbReference>
<dbReference type="GO" id="GO:0004519">
    <property type="term" value="F:endonuclease activity"/>
    <property type="evidence" value="ECO:0007669"/>
    <property type="project" value="UniProtKB-KW"/>
</dbReference>
<feature type="binding site" evidence="8">
    <location>
        <position position="6"/>
    </location>
    <ligand>
        <name>Mg(2+)</name>
        <dbReference type="ChEBI" id="CHEBI:18420"/>
    </ligand>
</feature>
<dbReference type="Proteomes" id="UP000268684">
    <property type="component" value="Chromosome II"/>
</dbReference>
<dbReference type="GO" id="GO:0000287">
    <property type="term" value="F:magnesium ion binding"/>
    <property type="evidence" value="ECO:0007669"/>
    <property type="project" value="UniProtKB-UniRule"/>
</dbReference>
<evidence type="ECO:0000256" key="5">
    <source>
        <dbReference type="ARBA" id="ARBA00022801"/>
    </source>
</evidence>
<dbReference type="GO" id="GO:0090729">
    <property type="term" value="F:toxin activity"/>
    <property type="evidence" value="ECO:0007669"/>
    <property type="project" value="UniProtKB-KW"/>
</dbReference>
<evidence type="ECO:0000313" key="11">
    <source>
        <dbReference type="Proteomes" id="UP000268684"/>
    </source>
</evidence>
<evidence type="ECO:0000256" key="6">
    <source>
        <dbReference type="ARBA" id="ARBA00022842"/>
    </source>
</evidence>
<dbReference type="Gene3D" id="3.40.50.1010">
    <property type="entry name" value="5'-nuclease"/>
    <property type="match status" value="1"/>
</dbReference>
<feature type="domain" description="PIN" evidence="9">
    <location>
        <begin position="4"/>
        <end position="122"/>
    </location>
</feature>
<dbReference type="SUPFAM" id="SSF88723">
    <property type="entry name" value="PIN domain-like"/>
    <property type="match status" value="1"/>
</dbReference>
<name>A0AAJ5ND78_9BURK</name>
<keyword evidence="8" id="KW-0800">Toxin</keyword>
<evidence type="ECO:0000259" key="9">
    <source>
        <dbReference type="Pfam" id="PF01850"/>
    </source>
</evidence>
<reference evidence="10 11" key="1">
    <citation type="submission" date="2017-11" db="EMBL/GenBank/DDBJ databases">
        <authorList>
            <person name="Seth-Smith MB H."/>
        </authorList>
    </citation>
    <scope>NUCLEOTIDE SEQUENCE [LARGE SCALE GENOMIC DNA]</scope>
    <source>
        <strain evidence="10">E</strain>
    </source>
</reference>
<dbReference type="EMBL" id="LR025743">
    <property type="protein sequence ID" value="VBB13538.1"/>
    <property type="molecule type" value="Genomic_DNA"/>
</dbReference>
<protein>
    <recommendedName>
        <fullName evidence="8">Ribonuclease VapC</fullName>
        <shortName evidence="8">RNase VapC</shortName>
        <ecNumber evidence="8">3.1.-.-</ecNumber>
    </recommendedName>
    <alternativeName>
        <fullName evidence="8">Toxin VapC</fullName>
    </alternativeName>
</protein>
<dbReference type="EC" id="3.1.-.-" evidence="8"/>
<dbReference type="GO" id="GO:0004540">
    <property type="term" value="F:RNA nuclease activity"/>
    <property type="evidence" value="ECO:0007669"/>
    <property type="project" value="InterPro"/>
</dbReference>